<protein>
    <submittedName>
        <fullName evidence="2">Uncharacterized protein</fullName>
    </submittedName>
</protein>
<proteinExistence type="predicted"/>
<reference evidence="2 3" key="1">
    <citation type="submission" date="2018-07" db="EMBL/GenBank/DDBJ databases">
        <title>Halomonas montanilacus sp. nov., isolated from Lake Pengyan on Tibetan Plateau.</title>
        <authorList>
            <person name="Lu H."/>
            <person name="Xing P."/>
            <person name="Wu Q."/>
        </authorList>
    </citation>
    <scope>NUCLEOTIDE SEQUENCE [LARGE SCALE GENOMIC DNA]</scope>
    <source>
        <strain evidence="2 3">PYC7W</strain>
    </source>
</reference>
<dbReference type="RefSeq" id="WP_114480192.1">
    <property type="nucleotide sequence ID" value="NZ_QPII01000015.1"/>
</dbReference>
<dbReference type="OrthoDB" id="6175708at2"/>
<evidence type="ECO:0000313" key="2">
    <source>
        <dbReference type="EMBL" id="RCV87484.1"/>
    </source>
</evidence>
<keyword evidence="3" id="KW-1185">Reference proteome</keyword>
<keyword evidence="1" id="KW-0175">Coiled coil</keyword>
<dbReference type="EMBL" id="QPII01000015">
    <property type="protein sequence ID" value="RCV87484.1"/>
    <property type="molecule type" value="Genomic_DNA"/>
</dbReference>
<accession>A0A368TS47</accession>
<evidence type="ECO:0000313" key="3">
    <source>
        <dbReference type="Proteomes" id="UP000252405"/>
    </source>
</evidence>
<gene>
    <name evidence="2" type="ORF">DU505_17075</name>
</gene>
<organism evidence="2 3">
    <name type="scientific">Billgrantia montanilacus</name>
    <dbReference type="NCBI Taxonomy" id="2282305"/>
    <lineage>
        <taxon>Bacteria</taxon>
        <taxon>Pseudomonadati</taxon>
        <taxon>Pseudomonadota</taxon>
        <taxon>Gammaproteobacteria</taxon>
        <taxon>Oceanospirillales</taxon>
        <taxon>Halomonadaceae</taxon>
        <taxon>Billgrantia</taxon>
    </lineage>
</organism>
<evidence type="ECO:0000256" key="1">
    <source>
        <dbReference type="SAM" id="Coils"/>
    </source>
</evidence>
<sequence>MATPTKSKITTRTFASWGEWFESLKAKQTELAEVTGIGKVQDEVKRARNGLEHAIRSANGSGAMPLRAYHYTIQGDETHEDMAAEAKRLADILSQILRANDRHANPERDQFARATLSAISGHLQALNEATTDLEHLTAQREAVLAELEAIEGKAPKASASTLGDMRKEVKNAEGERDRIDTTLRNMDSDEGPLQLCQDAERAAMERLEEAEALAALGEAGSEEVKAAKVTATKAAEALAKEQALHREMTAARRGLERKLEGANQTLASVRSVYHTALDRVRQADLAARESALVEKIEAMRDDLADLDRIYADLEEANPEASYGRARLTATMPYLHHHPRRDLFNSNGLEVTAAGIEE</sequence>
<dbReference type="Proteomes" id="UP000252405">
    <property type="component" value="Unassembled WGS sequence"/>
</dbReference>
<feature type="coiled-coil region" evidence="1">
    <location>
        <begin position="126"/>
        <end position="153"/>
    </location>
</feature>
<name>A0A368TS47_9GAMM</name>
<comment type="caution">
    <text evidence="2">The sequence shown here is derived from an EMBL/GenBank/DDBJ whole genome shotgun (WGS) entry which is preliminary data.</text>
</comment>
<dbReference type="AlphaFoldDB" id="A0A368TS47"/>